<dbReference type="RefSeq" id="WP_132000499.1">
    <property type="nucleotide sequence ID" value="NZ_SMFK01000001.1"/>
</dbReference>
<dbReference type="Pfam" id="PF16324">
    <property type="entry name" value="DUF4960"/>
    <property type="match status" value="1"/>
</dbReference>
<dbReference type="AlphaFoldDB" id="A0A4R5CJN9"/>
<sequence length="471" mass="52270">MKKTKHIIKFILLNLFVILNYSCSQDRDILADAKNEVPSIENLKVELVGDIAKLTWNNPNYTGNVTTILKHNNGVELLDFSKSSYEFEIGEVNVEYFFTIKLKNTDSGSFSLGKTVSLTREGPKPVLNFVGSQVGNSVVLKWNLQETTITGVKLTIDGTQVIDLPSNATTYTLANAELREYNFKINTINSKNQLSPSKKLSFKVGATKIGYLGVAANVASISDDDEKASAAWLFKTYPDAEYISFADINAGKDLSKFRVLWWHYDKQDDNPALPAAALSANVVSAITNFHANGGGLLLNTHAIEYLWTIGRITDNFGKLKGAGGGFSNGDTWSVNVNIGLIHNESTHPLYQGVETFTVDQRKIIKLIGPGYREDHNFVLWIGDYYGIGNNNEQVYLNLVNNAKLKPLGTWDSINDYWMMGNFEAMPNNNFKGTAIAIGIGGFEWNQNSGLNIYQKNIEAITKNALEYLKTK</sequence>
<dbReference type="OrthoDB" id="727829at2"/>
<gene>
    <name evidence="2" type="ORF">E0F76_01110</name>
</gene>
<comment type="caution">
    <text evidence="2">The sequence shown here is derived from an EMBL/GenBank/DDBJ whole genome shotgun (WGS) entry which is preliminary data.</text>
</comment>
<organism evidence="2 3">
    <name type="scientific">Flavobacterium cellulosilyticum</name>
    <dbReference type="NCBI Taxonomy" id="2541731"/>
    <lineage>
        <taxon>Bacteria</taxon>
        <taxon>Pseudomonadati</taxon>
        <taxon>Bacteroidota</taxon>
        <taxon>Flavobacteriia</taxon>
        <taxon>Flavobacteriales</taxon>
        <taxon>Flavobacteriaceae</taxon>
        <taxon>Flavobacterium</taxon>
    </lineage>
</organism>
<evidence type="ECO:0000313" key="2">
    <source>
        <dbReference type="EMBL" id="TDD99359.1"/>
    </source>
</evidence>
<name>A0A4R5CJN9_9FLAO</name>
<dbReference type="Proteomes" id="UP000295479">
    <property type="component" value="Unassembled WGS sequence"/>
</dbReference>
<feature type="domain" description="DUF4960" evidence="1">
    <location>
        <begin position="211"/>
        <end position="468"/>
    </location>
</feature>
<reference evidence="2 3" key="1">
    <citation type="submission" date="2019-03" db="EMBL/GenBank/DDBJ databases">
        <title>Flavobacterium AR-3-4 sp. nov. isolated from arctic soil.</title>
        <authorList>
            <person name="Chaudhary D.K."/>
        </authorList>
    </citation>
    <scope>NUCLEOTIDE SEQUENCE [LARGE SCALE GENOMIC DNA]</scope>
    <source>
        <strain evidence="2 3">AR-3-4</strain>
    </source>
</reference>
<dbReference type="Gene3D" id="2.60.40.10">
    <property type="entry name" value="Immunoglobulins"/>
    <property type="match status" value="1"/>
</dbReference>
<dbReference type="InterPro" id="IPR032526">
    <property type="entry name" value="DUF4960"/>
</dbReference>
<dbReference type="EMBL" id="SMFK01000001">
    <property type="protein sequence ID" value="TDD99359.1"/>
    <property type="molecule type" value="Genomic_DNA"/>
</dbReference>
<accession>A0A4R5CJN9</accession>
<protein>
    <submittedName>
        <fullName evidence="2">DUF4960 domain-containing protein</fullName>
    </submittedName>
</protein>
<keyword evidence="3" id="KW-1185">Reference proteome</keyword>
<evidence type="ECO:0000259" key="1">
    <source>
        <dbReference type="Pfam" id="PF16324"/>
    </source>
</evidence>
<evidence type="ECO:0000313" key="3">
    <source>
        <dbReference type="Proteomes" id="UP000295479"/>
    </source>
</evidence>
<proteinExistence type="predicted"/>
<dbReference type="InterPro" id="IPR013783">
    <property type="entry name" value="Ig-like_fold"/>
</dbReference>